<protein>
    <submittedName>
        <fullName evidence="1">Uncharacterized protein</fullName>
    </submittedName>
</protein>
<feature type="non-terminal residue" evidence="1">
    <location>
        <position position="1"/>
    </location>
</feature>
<organism evidence="1">
    <name type="scientific">marine sediment metagenome</name>
    <dbReference type="NCBI Taxonomy" id="412755"/>
    <lineage>
        <taxon>unclassified sequences</taxon>
        <taxon>metagenomes</taxon>
        <taxon>ecological metagenomes</taxon>
    </lineage>
</organism>
<evidence type="ECO:0000313" key="1">
    <source>
        <dbReference type="EMBL" id="GAG78953.1"/>
    </source>
</evidence>
<name>X1B462_9ZZZZ</name>
<sequence>DQDKLPSLLELKYQSITDAAEELGGVDKIKETFIAFQEYLYARRVA</sequence>
<comment type="caution">
    <text evidence="1">The sequence shown here is derived from an EMBL/GenBank/DDBJ whole genome shotgun (WGS) entry which is preliminary data.</text>
</comment>
<reference evidence="1" key="1">
    <citation type="journal article" date="2014" name="Front. Microbiol.">
        <title>High frequency of phylogenetically diverse reductive dehalogenase-homologous genes in deep subseafloor sedimentary metagenomes.</title>
        <authorList>
            <person name="Kawai M."/>
            <person name="Futagami T."/>
            <person name="Toyoda A."/>
            <person name="Takaki Y."/>
            <person name="Nishi S."/>
            <person name="Hori S."/>
            <person name="Arai W."/>
            <person name="Tsubouchi T."/>
            <person name="Morono Y."/>
            <person name="Uchiyama I."/>
            <person name="Ito T."/>
            <person name="Fujiyama A."/>
            <person name="Inagaki F."/>
            <person name="Takami H."/>
        </authorList>
    </citation>
    <scope>NUCLEOTIDE SEQUENCE</scope>
    <source>
        <strain evidence="1">Expedition CK06-06</strain>
    </source>
</reference>
<accession>X1B462</accession>
<dbReference type="EMBL" id="BART01012270">
    <property type="protein sequence ID" value="GAG78953.1"/>
    <property type="molecule type" value="Genomic_DNA"/>
</dbReference>
<gene>
    <name evidence="1" type="ORF">S01H4_25706</name>
</gene>
<dbReference type="AlphaFoldDB" id="X1B462"/>
<proteinExistence type="predicted"/>